<dbReference type="EMBL" id="LCLA01000009">
    <property type="protein sequence ID" value="KKU10554.1"/>
    <property type="molecule type" value="Genomic_DNA"/>
</dbReference>
<keyword evidence="1" id="KW-0472">Membrane</keyword>
<proteinExistence type="predicted"/>
<protein>
    <recommendedName>
        <fullName evidence="4">Membrane protein 6-pyruvoyl-tetrahydropterin synthase-related domain-containing protein</fullName>
    </recommendedName>
</protein>
<keyword evidence="1" id="KW-0812">Transmembrane</keyword>
<reference evidence="2 3" key="1">
    <citation type="journal article" date="2015" name="Nature">
        <title>rRNA introns, odd ribosomes, and small enigmatic genomes across a large radiation of phyla.</title>
        <authorList>
            <person name="Brown C.T."/>
            <person name="Hug L.A."/>
            <person name="Thomas B.C."/>
            <person name="Sharon I."/>
            <person name="Castelle C.J."/>
            <person name="Singh A."/>
            <person name="Wilkins M.J."/>
            <person name="Williams K.H."/>
            <person name="Banfield J.F."/>
        </authorList>
    </citation>
    <scope>NUCLEOTIDE SEQUENCE [LARGE SCALE GENOMIC DNA]</scope>
</reference>
<organism evidence="2 3">
    <name type="scientific">Candidatus Woesebacteria bacterium GW2011_GWB1_45_5</name>
    <dbReference type="NCBI Taxonomy" id="1618581"/>
    <lineage>
        <taxon>Bacteria</taxon>
        <taxon>Candidatus Woeseibacteriota</taxon>
    </lineage>
</organism>
<dbReference type="AlphaFoldDB" id="A0A0G1MQT7"/>
<feature type="transmembrane region" description="Helical" evidence="1">
    <location>
        <begin position="142"/>
        <end position="161"/>
    </location>
</feature>
<keyword evidence="1" id="KW-1133">Transmembrane helix</keyword>
<comment type="caution">
    <text evidence="2">The sequence shown here is derived from an EMBL/GenBank/DDBJ whole genome shotgun (WGS) entry which is preliminary data.</text>
</comment>
<name>A0A0G1MQT7_9BACT</name>
<sequence>MSILIILIATLIFYLPVFIKPEIFLARHNDLTEFFWPIYHFVKNQIITGHQIPLWNSLFLSGTPLLPDPQSPLFYLPNVIYLFVPIGAGFILSSFLHTFAGGIGAYLLAKELKFSKLAAVATSVFYLASPKLAGFIEAGHVGLINSLAWIPFVFLFTVLIVKKPKLKYSIGLSVFLALIFFSHTAIFLYALGAVTLLLIANRKFLFLGLTLLFTFGLTAVSLLPQLEWQNQTTRQLLLNDRDTYPKWLGKKEFIKALILPSFYGKNFIRGLDSEKWIAVGTVLAFLSFLGFLKLKRRH</sequence>
<feature type="transmembrane region" description="Helical" evidence="1">
    <location>
        <begin position="276"/>
        <end position="294"/>
    </location>
</feature>
<feature type="non-terminal residue" evidence="2">
    <location>
        <position position="298"/>
    </location>
</feature>
<evidence type="ECO:0000313" key="3">
    <source>
        <dbReference type="Proteomes" id="UP000034329"/>
    </source>
</evidence>
<dbReference type="Proteomes" id="UP000034329">
    <property type="component" value="Unassembled WGS sequence"/>
</dbReference>
<feature type="transmembrane region" description="Helical" evidence="1">
    <location>
        <begin position="205"/>
        <end position="226"/>
    </location>
</feature>
<evidence type="ECO:0008006" key="4">
    <source>
        <dbReference type="Google" id="ProtNLM"/>
    </source>
</evidence>
<gene>
    <name evidence="2" type="ORF">UX13_C0009G0016</name>
</gene>
<feature type="transmembrane region" description="Helical" evidence="1">
    <location>
        <begin position="173"/>
        <end position="199"/>
    </location>
</feature>
<evidence type="ECO:0000313" key="2">
    <source>
        <dbReference type="EMBL" id="KKU10554.1"/>
    </source>
</evidence>
<evidence type="ECO:0000256" key="1">
    <source>
        <dbReference type="SAM" id="Phobius"/>
    </source>
</evidence>
<accession>A0A0G1MQT7</accession>
<feature type="transmembrane region" description="Helical" evidence="1">
    <location>
        <begin position="79"/>
        <end position="108"/>
    </location>
</feature>